<dbReference type="SUPFAM" id="SSF51735">
    <property type="entry name" value="NAD(P)-binding Rossmann-fold domains"/>
    <property type="match status" value="1"/>
</dbReference>
<dbReference type="FunFam" id="3.40.50.720:FF:000084">
    <property type="entry name" value="Short-chain dehydrogenase reductase"/>
    <property type="match status" value="1"/>
</dbReference>
<dbReference type="PRINTS" id="PR00081">
    <property type="entry name" value="GDHRDH"/>
</dbReference>
<dbReference type="PROSITE" id="PS00061">
    <property type="entry name" value="ADH_SHORT"/>
    <property type="match status" value="1"/>
</dbReference>
<keyword evidence="2" id="KW-0560">Oxidoreductase</keyword>
<dbReference type="InterPro" id="IPR002347">
    <property type="entry name" value="SDR_fam"/>
</dbReference>
<evidence type="ECO:0000256" key="3">
    <source>
        <dbReference type="ARBA" id="ARBA00023027"/>
    </source>
</evidence>
<dbReference type="InterPro" id="IPR023985">
    <property type="entry name" value="SDR_subfam_1"/>
</dbReference>
<evidence type="ECO:0000256" key="4">
    <source>
        <dbReference type="SAM" id="MobiDB-lite"/>
    </source>
</evidence>
<evidence type="ECO:0000256" key="2">
    <source>
        <dbReference type="ARBA" id="ARBA00023002"/>
    </source>
</evidence>
<dbReference type="PANTHER" id="PTHR43180:SF33">
    <property type="entry name" value="15-HYDROXYPROSTAGLANDIN DEHYDROGENASE [NAD(+)]-LIKE"/>
    <property type="match status" value="1"/>
</dbReference>
<dbReference type="Pfam" id="PF13561">
    <property type="entry name" value="adh_short_C2"/>
    <property type="match status" value="1"/>
</dbReference>
<organism evidence="5 6">
    <name type="scientific">Rhodococcus opacus</name>
    <name type="common">Nocardia opaca</name>
    <dbReference type="NCBI Taxonomy" id="37919"/>
    <lineage>
        <taxon>Bacteria</taxon>
        <taxon>Bacillati</taxon>
        <taxon>Actinomycetota</taxon>
        <taxon>Actinomycetes</taxon>
        <taxon>Mycobacteriales</taxon>
        <taxon>Nocardiaceae</taxon>
        <taxon>Rhodococcus</taxon>
    </lineage>
</organism>
<sequence length="331" mass="35453">MPTTISSTSGGIRNEFDNLAGRASTPEDGNPVRDDVEEDPMKRMEGKVALITGGARGQGREHARELAAEGADIILTDICEQIPGVKYPMSTKADLDETVEIVRGLGRRCLGYVVDARDGARMRQVIDEAVAELGQLDTVVINHGIAIPHEPDDPDSYELWDAVISTNLSGVYRTASVVIPHLKECGGSIIVIGSSSSLVAHYNNPSYTASKHGVIGLVKALAADLSKYWIRVNAVCPTAVSTDMFINEYNLSRFSPNETNPTVESLKFPATALHQLPVPWIEPEAVAKAVLYLASDDGKYVTGISLPVDAGTTTQPPGITAFIGQRIAELS</sequence>
<comment type="similarity">
    <text evidence="1">Belongs to the short-chain dehydrogenases/reductases (SDR) family.</text>
</comment>
<dbReference type="CDD" id="cd05233">
    <property type="entry name" value="SDR_c"/>
    <property type="match status" value="1"/>
</dbReference>
<dbReference type="EMBL" id="PUIO01000021">
    <property type="protein sequence ID" value="PQP23411.1"/>
    <property type="molecule type" value="Genomic_DNA"/>
</dbReference>
<reference evidence="6" key="1">
    <citation type="submission" date="2018-02" db="EMBL/GenBank/DDBJ databases">
        <title>Draft genome sequencing of Rhodococcus opacus KU647198.</title>
        <authorList>
            <person name="Zheng B.-X."/>
        </authorList>
    </citation>
    <scope>NUCLEOTIDE SEQUENCE [LARGE SCALE GENOMIC DNA]</scope>
    <source>
        <strain evidence="6">04-OD7</strain>
    </source>
</reference>
<dbReference type="InterPro" id="IPR020904">
    <property type="entry name" value="Sc_DH/Rdtase_CS"/>
</dbReference>
<keyword evidence="3" id="KW-0520">NAD</keyword>
<name>A0A2S8J8L9_RHOOP</name>
<comment type="caution">
    <text evidence="5">The sequence shown here is derived from an EMBL/GenBank/DDBJ whole genome shotgun (WGS) entry which is preliminary data.</text>
</comment>
<feature type="compositionally biased region" description="Basic and acidic residues" evidence="4">
    <location>
        <begin position="30"/>
        <end position="42"/>
    </location>
</feature>
<proteinExistence type="inferred from homology"/>
<feature type="region of interest" description="Disordered" evidence="4">
    <location>
        <begin position="1"/>
        <end position="42"/>
    </location>
</feature>
<accession>A0A2S8J8L9</accession>
<dbReference type="PANTHER" id="PTHR43180">
    <property type="entry name" value="3-OXOACYL-(ACYL-CARRIER-PROTEIN) REDUCTASE (AFU_ORTHOLOGUE AFUA_6G11210)"/>
    <property type="match status" value="1"/>
</dbReference>
<dbReference type="InterPro" id="IPR036291">
    <property type="entry name" value="NAD(P)-bd_dom_sf"/>
</dbReference>
<dbReference type="Proteomes" id="UP000239290">
    <property type="component" value="Unassembled WGS sequence"/>
</dbReference>
<evidence type="ECO:0000313" key="6">
    <source>
        <dbReference type="Proteomes" id="UP000239290"/>
    </source>
</evidence>
<dbReference type="AlphaFoldDB" id="A0A2S8J8L9"/>
<dbReference type="PRINTS" id="PR00080">
    <property type="entry name" value="SDRFAMILY"/>
</dbReference>
<gene>
    <name evidence="5" type="ORF">C5613_18870</name>
</gene>
<evidence type="ECO:0000256" key="1">
    <source>
        <dbReference type="ARBA" id="ARBA00006484"/>
    </source>
</evidence>
<dbReference type="Gene3D" id="3.40.50.720">
    <property type="entry name" value="NAD(P)-binding Rossmann-like Domain"/>
    <property type="match status" value="1"/>
</dbReference>
<dbReference type="GO" id="GO:0016491">
    <property type="term" value="F:oxidoreductase activity"/>
    <property type="evidence" value="ECO:0007669"/>
    <property type="project" value="UniProtKB-KW"/>
</dbReference>
<evidence type="ECO:0000313" key="5">
    <source>
        <dbReference type="EMBL" id="PQP23411.1"/>
    </source>
</evidence>
<dbReference type="NCBIfam" id="TIGR03971">
    <property type="entry name" value="SDR_subfam_1"/>
    <property type="match status" value="1"/>
</dbReference>
<protein>
    <submittedName>
        <fullName evidence="5">SDR family mycofactocin-dependent oxidoreductase</fullName>
    </submittedName>
</protein>
<feature type="compositionally biased region" description="Polar residues" evidence="4">
    <location>
        <begin position="1"/>
        <end position="11"/>
    </location>
</feature>